<comment type="caution">
    <text evidence="1">The sequence shown here is derived from an EMBL/GenBank/DDBJ whole genome shotgun (WGS) entry which is preliminary data.</text>
</comment>
<evidence type="ECO:0000313" key="1">
    <source>
        <dbReference type="EMBL" id="TYP97888.1"/>
    </source>
</evidence>
<dbReference type="RefSeq" id="WP_148870236.1">
    <property type="nucleotide sequence ID" value="NZ_VNIA01000003.1"/>
</dbReference>
<gene>
    <name evidence="1" type="ORF">C7447_10354</name>
</gene>
<dbReference type="OrthoDB" id="1450004at2"/>
<keyword evidence="2" id="KW-1185">Reference proteome</keyword>
<dbReference type="Proteomes" id="UP000323136">
    <property type="component" value="Unassembled WGS sequence"/>
</dbReference>
<proteinExistence type="predicted"/>
<evidence type="ECO:0000313" key="2">
    <source>
        <dbReference type="Proteomes" id="UP000323136"/>
    </source>
</evidence>
<reference evidence="1 2" key="1">
    <citation type="submission" date="2019-07" db="EMBL/GenBank/DDBJ databases">
        <title>Genomic Encyclopedia of Type Strains, Phase IV (KMG-IV): sequencing the most valuable type-strain genomes for metagenomic binning, comparative biology and taxonomic classification.</title>
        <authorList>
            <person name="Goeker M."/>
        </authorList>
    </citation>
    <scope>NUCLEOTIDE SEQUENCE [LARGE SCALE GENOMIC DNA]</scope>
    <source>
        <strain evidence="1 2">DSM 18961</strain>
    </source>
</reference>
<sequence length="187" mass="22007">MKAVFIYSKNYKKELLISHKEVEVLQLFLKEVIKKDVLLLNTNLGLEVYYLSSYNCLEIIINSFLMILSKKQRKKEDFRIISINSNSELKERASTVFNRLIDMPMIFSSYSKSTSYQLNICKQKNREIVNVLLKTWQNVLSDNLDKESSSAKTNFFLNNICKIYLENSCSNLIKKLIENSFNKIRYN</sequence>
<protein>
    <submittedName>
        <fullName evidence="1">Uncharacterized protein</fullName>
    </submittedName>
</protein>
<dbReference type="EMBL" id="VNIA01000003">
    <property type="protein sequence ID" value="TYP97888.1"/>
    <property type="molecule type" value="Genomic_DNA"/>
</dbReference>
<accession>A0A5S5DR74</accession>
<name>A0A5S5DR74_9FLAO</name>
<organism evidence="1 2">
    <name type="scientific">Tenacibaculum adriaticum</name>
    <dbReference type="NCBI Taxonomy" id="413713"/>
    <lineage>
        <taxon>Bacteria</taxon>
        <taxon>Pseudomonadati</taxon>
        <taxon>Bacteroidota</taxon>
        <taxon>Flavobacteriia</taxon>
        <taxon>Flavobacteriales</taxon>
        <taxon>Flavobacteriaceae</taxon>
        <taxon>Tenacibaculum</taxon>
    </lineage>
</organism>
<dbReference type="AlphaFoldDB" id="A0A5S5DR74"/>